<keyword evidence="1" id="KW-0472">Membrane</keyword>
<keyword evidence="1" id="KW-1133">Transmembrane helix</keyword>
<evidence type="ECO:0000313" key="2">
    <source>
        <dbReference type="EMBL" id="BAU31213.1"/>
    </source>
</evidence>
<organism evidence="2 3">
    <name type="scientific">Microcella alkaliphila</name>
    <dbReference type="NCBI Taxonomy" id="279828"/>
    <lineage>
        <taxon>Bacteria</taxon>
        <taxon>Bacillati</taxon>
        <taxon>Actinomycetota</taxon>
        <taxon>Actinomycetes</taxon>
        <taxon>Micrococcales</taxon>
        <taxon>Microbacteriaceae</taxon>
        <taxon>Microcella</taxon>
    </lineage>
</organism>
<gene>
    <name evidence="2" type="ORF">MalAC0309_0338</name>
</gene>
<name>A0A0U5BS82_9MICO</name>
<feature type="transmembrane region" description="Helical" evidence="1">
    <location>
        <begin position="147"/>
        <end position="172"/>
    </location>
</feature>
<dbReference type="RefSeq" id="WP_096420272.1">
    <property type="nucleotide sequence ID" value="NZ_AP017315.1"/>
</dbReference>
<dbReference type="KEGG" id="malk:MalAC0309_0338"/>
<feature type="transmembrane region" description="Helical" evidence="1">
    <location>
        <begin position="51"/>
        <end position="73"/>
    </location>
</feature>
<accession>A0A0U5BS82</accession>
<feature type="transmembrane region" description="Helical" evidence="1">
    <location>
        <begin position="111"/>
        <end position="127"/>
    </location>
</feature>
<keyword evidence="1" id="KW-0812">Transmembrane</keyword>
<feature type="transmembrane region" description="Helical" evidence="1">
    <location>
        <begin position="12"/>
        <end position="31"/>
    </location>
</feature>
<dbReference type="AlphaFoldDB" id="A0A0U5BS82"/>
<dbReference type="Proteomes" id="UP000218965">
    <property type="component" value="Chromosome"/>
</dbReference>
<reference evidence="3" key="1">
    <citation type="submission" date="2015-12" db="EMBL/GenBank/DDBJ databases">
        <authorList>
            <person name="Shamseldin A."/>
            <person name="Moawad H."/>
            <person name="Abd El-Rahim W.M."/>
            <person name="Sadowsky M.J."/>
        </authorList>
    </citation>
    <scope>NUCLEOTIDE SEQUENCE [LARGE SCALE GENOMIC DNA]</scope>
    <source>
        <strain evidence="3">JAM AC0309</strain>
    </source>
</reference>
<dbReference type="EMBL" id="AP017315">
    <property type="protein sequence ID" value="BAU31213.1"/>
    <property type="molecule type" value="Genomic_DNA"/>
</dbReference>
<proteinExistence type="predicted"/>
<feature type="transmembrane region" description="Helical" evidence="1">
    <location>
        <begin position="209"/>
        <end position="227"/>
    </location>
</feature>
<sequence>MPSTTGHRAWRYAVLVLALGQPISSLLFDLLSDEMMESGPEFSPLIPPGPWFAIWGLIIVASIAWAIAQVRPSTIRPATSIRDRLAAPLAVVFAGFALWLATAAFGQDNPLGLVVFVIYLVAFVVAWRRVVAARDEIASWNVVERGLLYLTMGVYSGWVSMAFFVQIGTVVQGAGAPYDTEWGITWQALVLAAAAGLAVLFAVVSRGSIVYALTVTYALIGVGISTADAGLTPLWILAIVAVSVLWASTLIIRVVDARRRMGLTRTRS</sequence>
<evidence type="ECO:0000313" key="3">
    <source>
        <dbReference type="Proteomes" id="UP000218965"/>
    </source>
</evidence>
<feature type="transmembrane region" description="Helical" evidence="1">
    <location>
        <begin position="85"/>
        <end position="105"/>
    </location>
</feature>
<feature type="transmembrane region" description="Helical" evidence="1">
    <location>
        <begin position="233"/>
        <end position="255"/>
    </location>
</feature>
<dbReference type="OrthoDB" id="5189031at2"/>
<reference evidence="2 3" key="2">
    <citation type="submission" date="2016-01" db="EMBL/GenBank/DDBJ databases">
        <title>Microcella alkaliphila JAM AC0309 whole genome shotgun sequence.</title>
        <authorList>
            <person name="Kurata A."/>
            <person name="Hirose Y."/>
            <person name="Kishimoto N."/>
            <person name="Kobayashi T."/>
        </authorList>
    </citation>
    <scope>NUCLEOTIDE SEQUENCE [LARGE SCALE GENOMIC DNA]</scope>
    <source>
        <strain evidence="2 3">JAM AC0309</strain>
    </source>
</reference>
<protein>
    <submittedName>
        <fullName evidence="2">Uncharacterized protein</fullName>
    </submittedName>
</protein>
<feature type="transmembrane region" description="Helical" evidence="1">
    <location>
        <begin position="184"/>
        <end position="204"/>
    </location>
</feature>
<evidence type="ECO:0000256" key="1">
    <source>
        <dbReference type="SAM" id="Phobius"/>
    </source>
</evidence>